<keyword evidence="2 5" id="KW-0489">Methyltransferase</keyword>
<dbReference type="Pfam" id="PF08241">
    <property type="entry name" value="Methyltransf_11"/>
    <property type="match status" value="1"/>
</dbReference>
<comment type="similarity">
    <text evidence="1">Belongs to the methyltransferase superfamily.</text>
</comment>
<reference evidence="5 6" key="1">
    <citation type="journal article" date="2018" name="Mol. Biol. Evol.">
        <title>Broad Genomic Sampling Reveals a Smut Pathogenic Ancestry of the Fungal Clade Ustilaginomycotina.</title>
        <authorList>
            <person name="Kijpornyongpan T."/>
            <person name="Mondo S.J."/>
            <person name="Barry K."/>
            <person name="Sandor L."/>
            <person name="Lee J."/>
            <person name="Lipzen A."/>
            <person name="Pangilinan J."/>
            <person name="LaButti K."/>
            <person name="Hainaut M."/>
            <person name="Henrissat B."/>
            <person name="Grigoriev I.V."/>
            <person name="Spatafora J.W."/>
            <person name="Aime M.C."/>
        </authorList>
    </citation>
    <scope>NUCLEOTIDE SEQUENCE [LARGE SCALE GENOMIC DNA]</scope>
    <source>
        <strain evidence="5 6">MCA 3882</strain>
    </source>
</reference>
<dbReference type="Gene3D" id="3.40.50.150">
    <property type="entry name" value="Vaccinia Virus protein VP39"/>
    <property type="match status" value="1"/>
</dbReference>
<dbReference type="InterPro" id="IPR013216">
    <property type="entry name" value="Methyltransf_11"/>
</dbReference>
<dbReference type="SUPFAM" id="SSF53335">
    <property type="entry name" value="S-adenosyl-L-methionine-dependent methyltransferases"/>
    <property type="match status" value="1"/>
</dbReference>
<evidence type="ECO:0000256" key="1">
    <source>
        <dbReference type="ARBA" id="ARBA00008361"/>
    </source>
</evidence>
<organism evidence="5 6">
    <name type="scientific">Meira miltonrushii</name>
    <dbReference type="NCBI Taxonomy" id="1280837"/>
    <lineage>
        <taxon>Eukaryota</taxon>
        <taxon>Fungi</taxon>
        <taxon>Dikarya</taxon>
        <taxon>Basidiomycota</taxon>
        <taxon>Ustilaginomycotina</taxon>
        <taxon>Exobasidiomycetes</taxon>
        <taxon>Exobasidiales</taxon>
        <taxon>Brachybasidiaceae</taxon>
        <taxon>Meira</taxon>
    </lineage>
</organism>
<evidence type="ECO:0000313" key="6">
    <source>
        <dbReference type="Proteomes" id="UP000245771"/>
    </source>
</evidence>
<dbReference type="InterPro" id="IPR051052">
    <property type="entry name" value="Diverse_substrate_MTase"/>
</dbReference>
<dbReference type="Proteomes" id="UP000245771">
    <property type="component" value="Unassembled WGS sequence"/>
</dbReference>
<name>A0A316V6S0_9BASI</name>
<dbReference type="FunCoup" id="A0A316V6S0">
    <property type="interactions" value="1"/>
</dbReference>
<evidence type="ECO:0000256" key="3">
    <source>
        <dbReference type="ARBA" id="ARBA00022679"/>
    </source>
</evidence>
<proteinExistence type="inferred from homology"/>
<keyword evidence="6" id="KW-1185">Reference proteome</keyword>
<dbReference type="GeneID" id="37018465"/>
<dbReference type="AlphaFoldDB" id="A0A316V6S0"/>
<gene>
    <name evidence="5" type="ORF">FA14DRAFT_125119</name>
</gene>
<feature type="domain" description="Methyltransferase type 11" evidence="4">
    <location>
        <begin position="42"/>
        <end position="136"/>
    </location>
</feature>
<dbReference type="InParanoid" id="A0A316V6S0"/>
<dbReference type="CDD" id="cd02440">
    <property type="entry name" value="AdoMet_MTases"/>
    <property type="match status" value="1"/>
</dbReference>
<dbReference type="InterPro" id="IPR029063">
    <property type="entry name" value="SAM-dependent_MTases_sf"/>
</dbReference>
<evidence type="ECO:0000259" key="4">
    <source>
        <dbReference type="Pfam" id="PF08241"/>
    </source>
</evidence>
<dbReference type="PANTHER" id="PTHR44942:SF4">
    <property type="entry name" value="METHYLTRANSFERASE TYPE 11 DOMAIN-CONTAINING PROTEIN"/>
    <property type="match status" value="1"/>
</dbReference>
<keyword evidence="3 5" id="KW-0808">Transferase</keyword>
<dbReference type="GO" id="GO:0008757">
    <property type="term" value="F:S-adenosylmethionine-dependent methyltransferase activity"/>
    <property type="evidence" value="ECO:0007669"/>
    <property type="project" value="InterPro"/>
</dbReference>
<sequence length="235" mass="26765">MTEYAEGSFNVSEYLSKRPQYPEKIYDLIIDYHKHGNTQTLLDLGCGPGQGSWPFLGIFDNVIGVDPGEGMIKHARQAYEQIAKDRICAVESLDSLKVPERSVDLAIAATAAHWFDMQRTYAHLSKLVKSGGTVAFWTYDLAYPKYHSSTAEMVSRFAYEDMAQYVDLQGCKRIQSLYKELDQPPANEWEDVRHFAYPNFGVNKNYIPVLEKELPAHLSSVEGTEWDWDLHTDVS</sequence>
<dbReference type="GO" id="GO:0032259">
    <property type="term" value="P:methylation"/>
    <property type="evidence" value="ECO:0007669"/>
    <property type="project" value="UniProtKB-KW"/>
</dbReference>
<dbReference type="OrthoDB" id="10027013at2759"/>
<dbReference type="RefSeq" id="XP_025353532.1">
    <property type="nucleotide sequence ID" value="XM_025496684.1"/>
</dbReference>
<dbReference type="EMBL" id="KZ819604">
    <property type="protein sequence ID" value="PWN33230.1"/>
    <property type="molecule type" value="Genomic_DNA"/>
</dbReference>
<dbReference type="STRING" id="1280837.A0A316V6S0"/>
<evidence type="ECO:0000256" key="2">
    <source>
        <dbReference type="ARBA" id="ARBA00022603"/>
    </source>
</evidence>
<evidence type="ECO:0000313" key="5">
    <source>
        <dbReference type="EMBL" id="PWN33230.1"/>
    </source>
</evidence>
<accession>A0A316V6S0</accession>
<dbReference type="PANTHER" id="PTHR44942">
    <property type="entry name" value="METHYLTRANSF_11 DOMAIN-CONTAINING PROTEIN"/>
    <property type="match status" value="1"/>
</dbReference>
<protein>
    <submittedName>
        <fullName evidence="5">S-adenosyl-L-methionine-dependent methyltransferase</fullName>
    </submittedName>
</protein>